<dbReference type="EMBL" id="CP001699">
    <property type="protein sequence ID" value="ACU60022.1"/>
    <property type="molecule type" value="Genomic_DNA"/>
</dbReference>
<dbReference type="AlphaFoldDB" id="A0A979GNX7"/>
<dbReference type="Proteomes" id="UP000002215">
    <property type="component" value="Chromosome"/>
</dbReference>
<evidence type="ECO:0000313" key="1">
    <source>
        <dbReference type="EMBL" id="ACU60022.1"/>
    </source>
</evidence>
<sequence>MEFKVVPFTAQITRNDTSTTVAHQMQTIIDDNVNQGWEYIRMDSVETAIAADQGCFGIGAQPAFVTTYNVLVFKK</sequence>
<name>A0A979GNX7_CHIPD</name>
<dbReference type="RefSeq" id="WP_012790198.1">
    <property type="nucleotide sequence ID" value="NC_013132.1"/>
</dbReference>
<protein>
    <recommendedName>
        <fullName evidence="3">DUF4177 domain-containing protein</fullName>
    </recommendedName>
</protein>
<gene>
    <name evidence="1" type="ordered locus">Cpin_2538</name>
</gene>
<evidence type="ECO:0000313" key="2">
    <source>
        <dbReference type="Proteomes" id="UP000002215"/>
    </source>
</evidence>
<reference evidence="1 2" key="2">
    <citation type="journal article" date="2010" name="Stand. Genomic Sci.">
        <title>Complete genome sequence of Chitinophaga pinensis type strain (UQM 2034).</title>
        <authorList>
            <person name="Glavina Del Rio T."/>
            <person name="Abt B."/>
            <person name="Spring S."/>
            <person name="Lapidus A."/>
            <person name="Nolan M."/>
            <person name="Tice H."/>
            <person name="Copeland A."/>
            <person name="Cheng J.F."/>
            <person name="Chen F."/>
            <person name="Bruce D."/>
            <person name="Goodwin L."/>
            <person name="Pitluck S."/>
            <person name="Ivanova N."/>
            <person name="Mavromatis K."/>
            <person name="Mikhailova N."/>
            <person name="Pati A."/>
            <person name="Chen A."/>
            <person name="Palaniappan K."/>
            <person name="Land M."/>
            <person name="Hauser L."/>
            <person name="Chang Y.J."/>
            <person name="Jeffries C.D."/>
            <person name="Chain P."/>
            <person name="Saunders E."/>
            <person name="Detter J.C."/>
            <person name="Brettin T."/>
            <person name="Rohde M."/>
            <person name="Goker M."/>
            <person name="Bristow J."/>
            <person name="Eisen J.A."/>
            <person name="Markowitz V."/>
            <person name="Hugenholtz P."/>
            <person name="Kyrpides N.C."/>
            <person name="Klenk H.P."/>
            <person name="Lucas S."/>
        </authorList>
    </citation>
    <scope>NUCLEOTIDE SEQUENCE [LARGE SCALE GENOMIC DNA]</scope>
    <source>
        <strain evidence="2">ATCC 43595 / DSM 2588 / LMG 13176 / NBRC 15968 / NCIMB 11800 / UQM 2034</strain>
    </source>
</reference>
<dbReference type="OrthoDB" id="710926at2"/>
<accession>A0A979GNX7</accession>
<organism evidence="1 2">
    <name type="scientific">Chitinophaga pinensis (strain ATCC 43595 / DSM 2588 / LMG 13176 / NBRC 15968 / NCIMB 11800 / UQM 2034)</name>
    <dbReference type="NCBI Taxonomy" id="485918"/>
    <lineage>
        <taxon>Bacteria</taxon>
        <taxon>Pseudomonadati</taxon>
        <taxon>Bacteroidota</taxon>
        <taxon>Chitinophagia</taxon>
        <taxon>Chitinophagales</taxon>
        <taxon>Chitinophagaceae</taxon>
        <taxon>Chitinophaga</taxon>
    </lineage>
</organism>
<proteinExistence type="predicted"/>
<evidence type="ECO:0008006" key="3">
    <source>
        <dbReference type="Google" id="ProtNLM"/>
    </source>
</evidence>
<reference evidence="2" key="1">
    <citation type="submission" date="2009-08" db="EMBL/GenBank/DDBJ databases">
        <title>The complete genome of Chitinophaga pinensis DSM 2588.</title>
        <authorList>
            <consortium name="US DOE Joint Genome Institute (JGI-PGF)"/>
            <person name="Lucas S."/>
            <person name="Copeland A."/>
            <person name="Lapidus A."/>
            <person name="Glavina del Rio T."/>
            <person name="Dalin E."/>
            <person name="Tice H."/>
            <person name="Bruce D."/>
            <person name="Goodwin L."/>
            <person name="Pitluck S."/>
            <person name="Kyrpides N."/>
            <person name="Mavromatis K."/>
            <person name="Ivanova N."/>
            <person name="Mikhailova N."/>
            <person name="Sims D."/>
            <person name="Meinche L."/>
            <person name="Brettin T."/>
            <person name="Detter J.C."/>
            <person name="Han C."/>
            <person name="Larimer F."/>
            <person name="Land M."/>
            <person name="Hauser L."/>
            <person name="Markowitz V."/>
            <person name="Cheng J.-F."/>
            <person name="Hugenholtz P."/>
            <person name="Woyke T."/>
            <person name="Wu D."/>
            <person name="Spring S."/>
            <person name="Klenk H.-P."/>
            <person name="Eisen J.A."/>
        </authorList>
    </citation>
    <scope>NUCLEOTIDE SEQUENCE [LARGE SCALE GENOMIC DNA]</scope>
    <source>
        <strain evidence="2">ATCC 43595 / DSM 2588 / LMG 13176 / NBRC 15968 / NCIMB 11800 / UQM 2034</strain>
    </source>
</reference>
<dbReference type="KEGG" id="cpi:Cpin_2538"/>